<name>A0A7V5I040_UNCAE</name>
<reference evidence="1" key="1">
    <citation type="journal article" date="2020" name="mSystems">
        <title>Genome- and Community-Level Interaction Insights into Carbon Utilization and Element Cycling Functions of Hydrothermarchaeota in Hydrothermal Sediment.</title>
        <authorList>
            <person name="Zhou Z."/>
            <person name="Liu Y."/>
            <person name="Xu W."/>
            <person name="Pan J."/>
            <person name="Luo Z.H."/>
            <person name="Li M."/>
        </authorList>
    </citation>
    <scope>NUCLEOTIDE SEQUENCE [LARGE SCALE GENOMIC DNA]</scope>
    <source>
        <strain evidence="1">HyVt-92</strain>
    </source>
</reference>
<gene>
    <name evidence="1" type="ORF">ENL39_06330</name>
</gene>
<dbReference type="Pfam" id="PF01278">
    <property type="entry name" value="Omptin"/>
    <property type="match status" value="1"/>
</dbReference>
<dbReference type="Gene3D" id="2.40.128.90">
    <property type="entry name" value="OMPT-like"/>
    <property type="match status" value="1"/>
</dbReference>
<dbReference type="EMBL" id="DRTT01000173">
    <property type="protein sequence ID" value="HHF99080.1"/>
    <property type="molecule type" value="Genomic_DNA"/>
</dbReference>
<dbReference type="Proteomes" id="UP000886070">
    <property type="component" value="Unassembled WGS sequence"/>
</dbReference>
<proteinExistence type="predicted"/>
<protein>
    <submittedName>
        <fullName evidence="1">Omptin family outer membrane protease</fullName>
    </submittedName>
</protein>
<dbReference type="InterPro" id="IPR000036">
    <property type="entry name" value="Peptidase_A26_omptin"/>
</dbReference>
<keyword evidence="1" id="KW-0378">Hydrolase</keyword>
<dbReference type="SUPFAM" id="SSF69917">
    <property type="entry name" value="OMPT-like"/>
    <property type="match status" value="1"/>
</dbReference>
<organism evidence="1">
    <name type="scientific">Aerophobetes bacterium</name>
    <dbReference type="NCBI Taxonomy" id="2030807"/>
    <lineage>
        <taxon>Bacteria</taxon>
        <taxon>Candidatus Aerophobota</taxon>
    </lineage>
</organism>
<dbReference type="AlphaFoldDB" id="A0A7V5I040"/>
<evidence type="ECO:0000313" key="1">
    <source>
        <dbReference type="EMBL" id="HHF99080.1"/>
    </source>
</evidence>
<dbReference type="InterPro" id="IPR053724">
    <property type="entry name" value="OMP_A26_sf"/>
</dbReference>
<dbReference type="GO" id="GO:0004190">
    <property type="term" value="F:aspartic-type endopeptidase activity"/>
    <property type="evidence" value="ECO:0007669"/>
    <property type="project" value="InterPro"/>
</dbReference>
<dbReference type="GO" id="GO:0006508">
    <property type="term" value="P:proteolysis"/>
    <property type="evidence" value="ECO:0007669"/>
    <property type="project" value="UniProtKB-KW"/>
</dbReference>
<comment type="caution">
    <text evidence="1">The sequence shown here is derived from an EMBL/GenBank/DDBJ whole genome shotgun (WGS) entry which is preliminary data.</text>
</comment>
<dbReference type="InterPro" id="IPR020080">
    <property type="entry name" value="OM_adhesin/peptidase_omptin"/>
</dbReference>
<dbReference type="GO" id="GO:0009279">
    <property type="term" value="C:cell outer membrane"/>
    <property type="evidence" value="ECO:0007669"/>
    <property type="project" value="InterPro"/>
</dbReference>
<accession>A0A7V5I040</accession>
<keyword evidence="1" id="KW-0645">Protease</keyword>
<sequence>MEFPLDNYLLKIEVSLRYKKSNNGQDKANLTIGWFTNIGSYAGKLKDSDWLSDDLDISLVGSAHPGKDIYSESDASLKANIIDANLLYNFYFTQNITVGGIIGYRHQKFEYDVSNADQIGYGPYYPYFTVYVPGPVLDYEVEYDIPYLGLNTNLLCGQEFELNLRAAFSPWTYVHDRDDHILRYKLSKGSCRGSAFFISINADWRFSSGLLRIGGEYTNIDTQGTQYQEFYAGEWKGESFTVNDEITSSFWVVFIGVGCNF</sequence>